<dbReference type="GO" id="GO:0016020">
    <property type="term" value="C:membrane"/>
    <property type="evidence" value="ECO:0007669"/>
    <property type="project" value="UniProtKB-SubCell"/>
</dbReference>
<comment type="cofactor">
    <cofactor evidence="5">
        <name>heme</name>
        <dbReference type="ChEBI" id="CHEBI:30413"/>
    </cofactor>
</comment>
<dbReference type="PANTHER" id="PTHR47582:SF1">
    <property type="entry name" value="P450, PUTATIVE (EUROFUNG)-RELATED"/>
    <property type="match status" value="1"/>
</dbReference>
<keyword evidence="2 6" id="KW-0812">Transmembrane</keyword>
<dbReference type="PRINTS" id="PR00463">
    <property type="entry name" value="EP450I"/>
</dbReference>
<dbReference type="Pfam" id="PF13813">
    <property type="entry name" value="MBOAT_2"/>
    <property type="match status" value="1"/>
</dbReference>
<comment type="caution">
    <text evidence="8">The sequence shown here is derived from an EMBL/GenBank/DDBJ whole genome shotgun (WGS) entry which is preliminary data.</text>
</comment>
<evidence type="ECO:0000256" key="1">
    <source>
        <dbReference type="ARBA" id="ARBA00004141"/>
    </source>
</evidence>
<dbReference type="CDD" id="cd11070">
    <property type="entry name" value="CYP56-like"/>
    <property type="match status" value="1"/>
</dbReference>
<feature type="domain" description="Wax synthase" evidence="7">
    <location>
        <begin position="236"/>
        <end position="323"/>
    </location>
</feature>
<dbReference type="CDD" id="cd11040">
    <property type="entry name" value="CYP7_CYP8-like"/>
    <property type="match status" value="1"/>
</dbReference>
<dbReference type="GO" id="GO:0004497">
    <property type="term" value="F:monooxygenase activity"/>
    <property type="evidence" value="ECO:0007669"/>
    <property type="project" value="InterPro"/>
</dbReference>
<feature type="transmembrane region" description="Helical" evidence="6">
    <location>
        <begin position="355"/>
        <end position="374"/>
    </location>
</feature>
<dbReference type="GO" id="GO:0005506">
    <property type="term" value="F:iron ion binding"/>
    <property type="evidence" value="ECO:0007669"/>
    <property type="project" value="InterPro"/>
</dbReference>
<dbReference type="Proteomes" id="UP001301769">
    <property type="component" value="Unassembled WGS sequence"/>
</dbReference>
<evidence type="ECO:0000256" key="5">
    <source>
        <dbReference type="PIRSR" id="PIRSR602401-1"/>
    </source>
</evidence>
<proteinExistence type="predicted"/>
<dbReference type="InterPro" id="IPR002401">
    <property type="entry name" value="Cyt_P450_E_grp-I"/>
</dbReference>
<accession>A0AAN6Y4B5</accession>
<keyword evidence="9" id="KW-1185">Reference proteome</keyword>
<keyword evidence="3 6" id="KW-1133">Transmembrane helix</keyword>
<reference evidence="8" key="1">
    <citation type="journal article" date="2023" name="Mol. Phylogenet. Evol.">
        <title>Genome-scale phylogeny and comparative genomics of the fungal order Sordariales.</title>
        <authorList>
            <person name="Hensen N."/>
            <person name="Bonometti L."/>
            <person name="Westerberg I."/>
            <person name="Brannstrom I.O."/>
            <person name="Guillou S."/>
            <person name="Cros-Aarteil S."/>
            <person name="Calhoun S."/>
            <person name="Haridas S."/>
            <person name="Kuo A."/>
            <person name="Mondo S."/>
            <person name="Pangilinan J."/>
            <person name="Riley R."/>
            <person name="LaButti K."/>
            <person name="Andreopoulos B."/>
            <person name="Lipzen A."/>
            <person name="Chen C."/>
            <person name="Yan M."/>
            <person name="Daum C."/>
            <person name="Ng V."/>
            <person name="Clum A."/>
            <person name="Steindorff A."/>
            <person name="Ohm R.A."/>
            <person name="Martin F."/>
            <person name="Silar P."/>
            <person name="Natvig D.O."/>
            <person name="Lalanne C."/>
            <person name="Gautier V."/>
            <person name="Ament-Velasquez S.L."/>
            <person name="Kruys A."/>
            <person name="Hutchinson M.I."/>
            <person name="Powell A.J."/>
            <person name="Barry K."/>
            <person name="Miller A.N."/>
            <person name="Grigoriev I.V."/>
            <person name="Debuchy R."/>
            <person name="Gladieux P."/>
            <person name="Hiltunen Thoren M."/>
            <person name="Johannesson H."/>
        </authorList>
    </citation>
    <scope>NUCLEOTIDE SEQUENCE</scope>
    <source>
        <strain evidence="8">PSN293</strain>
    </source>
</reference>
<dbReference type="InterPro" id="IPR032805">
    <property type="entry name" value="Wax_synthase_dom"/>
</dbReference>
<protein>
    <submittedName>
        <fullName evidence="8">Cytochrome P450</fullName>
    </submittedName>
</protein>
<evidence type="ECO:0000259" key="7">
    <source>
        <dbReference type="Pfam" id="PF13813"/>
    </source>
</evidence>
<name>A0AAN6Y4B5_9PEZI</name>
<organism evidence="8 9">
    <name type="scientific">Rhypophila decipiens</name>
    <dbReference type="NCBI Taxonomy" id="261697"/>
    <lineage>
        <taxon>Eukaryota</taxon>
        <taxon>Fungi</taxon>
        <taxon>Dikarya</taxon>
        <taxon>Ascomycota</taxon>
        <taxon>Pezizomycotina</taxon>
        <taxon>Sordariomycetes</taxon>
        <taxon>Sordariomycetidae</taxon>
        <taxon>Sordariales</taxon>
        <taxon>Naviculisporaceae</taxon>
        <taxon>Rhypophila</taxon>
    </lineage>
</organism>
<dbReference type="SUPFAM" id="SSF48264">
    <property type="entry name" value="Cytochrome P450"/>
    <property type="match status" value="2"/>
</dbReference>
<dbReference type="EMBL" id="MU858215">
    <property type="protein sequence ID" value="KAK4209142.1"/>
    <property type="molecule type" value="Genomic_DNA"/>
</dbReference>
<evidence type="ECO:0000256" key="6">
    <source>
        <dbReference type="SAM" id="Phobius"/>
    </source>
</evidence>
<dbReference type="PRINTS" id="PR00385">
    <property type="entry name" value="P450"/>
</dbReference>
<feature type="binding site" description="axial binding residue" evidence="5">
    <location>
        <position position="881"/>
    </location>
    <ligand>
        <name>heme</name>
        <dbReference type="ChEBI" id="CHEBI:30413"/>
    </ligand>
    <ligandPart>
        <name>Fe</name>
        <dbReference type="ChEBI" id="CHEBI:18248"/>
    </ligandPart>
</feature>
<feature type="transmembrane region" description="Helical" evidence="6">
    <location>
        <begin position="6"/>
        <end position="25"/>
    </location>
</feature>
<reference evidence="8" key="2">
    <citation type="submission" date="2023-05" db="EMBL/GenBank/DDBJ databases">
        <authorList>
            <consortium name="Lawrence Berkeley National Laboratory"/>
            <person name="Steindorff A."/>
            <person name="Hensen N."/>
            <person name="Bonometti L."/>
            <person name="Westerberg I."/>
            <person name="Brannstrom I.O."/>
            <person name="Guillou S."/>
            <person name="Cros-Aarteil S."/>
            <person name="Calhoun S."/>
            <person name="Haridas S."/>
            <person name="Kuo A."/>
            <person name="Mondo S."/>
            <person name="Pangilinan J."/>
            <person name="Riley R."/>
            <person name="Labutti K."/>
            <person name="Andreopoulos B."/>
            <person name="Lipzen A."/>
            <person name="Chen C."/>
            <person name="Yanf M."/>
            <person name="Daum C."/>
            <person name="Ng V."/>
            <person name="Clum A."/>
            <person name="Ohm R."/>
            <person name="Martin F."/>
            <person name="Silar P."/>
            <person name="Natvig D."/>
            <person name="Lalanne C."/>
            <person name="Gautier V."/>
            <person name="Ament-Velasquez S.L."/>
            <person name="Kruys A."/>
            <person name="Hutchinson M.I."/>
            <person name="Powell A.J."/>
            <person name="Barry K."/>
            <person name="Miller A.N."/>
            <person name="Grigoriev I.V."/>
            <person name="Debuchy R."/>
            <person name="Gladieux P."/>
            <person name="Thoren M.H."/>
            <person name="Johannesson H."/>
        </authorList>
    </citation>
    <scope>NUCLEOTIDE SEQUENCE</scope>
    <source>
        <strain evidence="8">PSN293</strain>
    </source>
</reference>
<comment type="subcellular location">
    <subcellularLocation>
        <location evidence="1">Membrane</location>
        <topology evidence="1">Multi-pass membrane protein</topology>
    </subcellularLocation>
</comment>
<evidence type="ECO:0000256" key="2">
    <source>
        <dbReference type="ARBA" id="ARBA00022692"/>
    </source>
</evidence>
<dbReference type="Pfam" id="PF00067">
    <property type="entry name" value="p450"/>
    <property type="match status" value="2"/>
</dbReference>
<dbReference type="GO" id="GO:0016705">
    <property type="term" value="F:oxidoreductase activity, acting on paired donors, with incorporation or reduction of molecular oxygen"/>
    <property type="evidence" value="ECO:0007669"/>
    <property type="project" value="InterPro"/>
</dbReference>
<dbReference type="InterPro" id="IPR036396">
    <property type="entry name" value="Cyt_P450_sf"/>
</dbReference>
<gene>
    <name evidence="8" type="ORF">QBC37DRAFT_475691</name>
</gene>
<evidence type="ECO:0000313" key="9">
    <source>
        <dbReference type="Proteomes" id="UP001301769"/>
    </source>
</evidence>
<keyword evidence="5" id="KW-0479">Metal-binding</keyword>
<dbReference type="Gene3D" id="1.10.630.10">
    <property type="entry name" value="Cytochrome P450"/>
    <property type="match status" value="2"/>
</dbReference>
<dbReference type="GO" id="GO:0020037">
    <property type="term" value="F:heme binding"/>
    <property type="evidence" value="ECO:0007669"/>
    <property type="project" value="InterPro"/>
</dbReference>
<evidence type="ECO:0000256" key="3">
    <source>
        <dbReference type="ARBA" id="ARBA00022989"/>
    </source>
</evidence>
<dbReference type="InterPro" id="IPR001128">
    <property type="entry name" value="Cyt_P450"/>
</dbReference>
<keyword evidence="4 6" id="KW-0472">Membrane</keyword>
<evidence type="ECO:0000313" key="8">
    <source>
        <dbReference type="EMBL" id="KAK4209142.1"/>
    </source>
</evidence>
<feature type="transmembrane region" description="Helical" evidence="6">
    <location>
        <begin position="622"/>
        <end position="641"/>
    </location>
</feature>
<feature type="transmembrane region" description="Helical" evidence="6">
    <location>
        <begin position="32"/>
        <end position="49"/>
    </location>
</feature>
<keyword evidence="5" id="KW-0349">Heme</keyword>
<keyword evidence="5" id="KW-0408">Iron</keyword>
<dbReference type="PANTHER" id="PTHR47582">
    <property type="entry name" value="P450, PUTATIVE (EUROFUNG)-RELATED"/>
    <property type="match status" value="1"/>
</dbReference>
<evidence type="ECO:0000256" key="4">
    <source>
        <dbReference type="ARBA" id="ARBA00023136"/>
    </source>
</evidence>
<sequence>MGCHLYLHPLVISTLQQFLFTLIAGFTSPNSLFRPLGLVVFFLCNYVALSSFTDYVEPPGWVARTVASAFPQITLTYFERMIVRKIAYDDGSAVRVSDSKPPSFSQRYKFGNLVATSMRGLGTPWEVRHLHPFSSSDKSYVPSPGIFILRNVLAAVACYLTHRLCITTQLALDQNFMSPSHVPFFRRLGDISLDELKVRYVATVTTVTSIYCFIQGGYSVASAASVMLDPTAVKGWRPVFGELSEAYCLRQFWAVFWHQGLQNNLRGTANWITTNVLGVKSHSLVSRYLKVLLAFFFSGLVHVPSDMGSAVPAAQSGAIQFFCMQPIGLMIEDVLSPLFRPLWRYRAWRIAARPLGYFWAITFLAWSGPVRWFPVIRMQNLETETFGLAAFRPLALPLLALSYSGLCIVQLALNYRKAHRIGLPILITPVDPSNVPWLLCSSWLEPFLRKWLPFGLANFVDYNSRDWNYDKIHQLQENIGDTFCIVSPKQVRVFTGNSEAADGLSRRRKDYVKAVALYKPLEIFGRNVVTTEGDDWVRHRRLTTPPFNERNSALVWEESKRQAVEMLHEWENSPNGQVTNPQRDTMMLALHVLTAAGFGRPFTFGKGLETPSDGHSLTYRDALSLILGNLFTAVFTATVNLPSWMLPRKFAEINDAVDNFRRYMIEMVQEERAAMAAGDSERDNLMSILVRASEASKQKGEEGKVARHLSDTEIYGNLFSYNLAGHETTSNTLAYATILLAAHPEWQEWVRDEVDAVTAACGHGVSAKYLQYATAYPQLKRCLALMHETLRLFGAARAVPKTTTSSAQTLTINGHEYVIPPNTFIGVDLAGLHTSSASWGKDSLVWRPDRWVTRDEKDGTENLAPITTGAFLPWAAGPRVCPGKKFSQVEFVAVLACMLSDYRIEPMTDEKGDKAAAAAALMEELKLSSFNFLLKVKNPDRISAQQPHPIFTIELPGQKNYIVTSPELVQAVQRNVTSLSFSPAMIPAFRRMMDIDEQGISLIFKDAHTTTGFYGEIHRIQKASLHPGTESLDQLCNLVRTKLMHDVNSLPTNNVVGLYVWIQDLYMRSNNSACFGDKDPFSLDPSLNATFWQWEANIKTLLLGIPWILNPKSYTAAKSSREKLVAAFTTYLESNGLSSACSFIQDLSGLGINRGLSTENNAKALIGSILAIVGNTIPTTFWLLVHVYSRPTLLSSIRNELEAIIVMTGPSDSGVVSLSYTLIKEKCPVFLSVYDEVLRLTSGIATVRYTMQDTLINDTWLLKKAAQVQMPTAYIHTDPSTWGADADQFDAERFLETKVKRLSREERVKRNAAFRPFGGGNVMCPGRFFASHEVLGFVATILLGWDMEPFDNGEWRVPDMDRSKLPLTSLKPHGDVKVRLLRRGGWEKKVFE</sequence>
<dbReference type="InterPro" id="IPR053007">
    <property type="entry name" value="CYP450_monoxygenase_sec-met"/>
</dbReference>
<feature type="transmembrane region" description="Helical" evidence="6">
    <location>
        <begin position="394"/>
        <end position="413"/>
    </location>
</feature>